<accession>A0A0F9XLF9</accession>
<gene>
    <name evidence="3" type="ORF">THAR02_02257</name>
</gene>
<dbReference type="Gene3D" id="3.30.1330.40">
    <property type="entry name" value="RutC-like"/>
    <property type="match status" value="1"/>
</dbReference>
<dbReference type="SUPFAM" id="SSF55298">
    <property type="entry name" value="YjgF-like"/>
    <property type="match status" value="1"/>
</dbReference>
<dbReference type="GO" id="GO:0005739">
    <property type="term" value="C:mitochondrion"/>
    <property type="evidence" value="ECO:0007669"/>
    <property type="project" value="TreeGrafter"/>
</dbReference>
<dbReference type="FunFam" id="3.30.1330.40:FF:000001">
    <property type="entry name" value="L-PSP family endoribonuclease"/>
    <property type="match status" value="1"/>
</dbReference>
<evidence type="ECO:0000313" key="3">
    <source>
        <dbReference type="EMBL" id="KKP05616.1"/>
    </source>
</evidence>
<dbReference type="GO" id="GO:0019239">
    <property type="term" value="F:deaminase activity"/>
    <property type="evidence" value="ECO:0007669"/>
    <property type="project" value="TreeGrafter"/>
</dbReference>
<dbReference type="CDD" id="cd00448">
    <property type="entry name" value="YjgF_YER057c_UK114_family"/>
    <property type="match status" value="1"/>
</dbReference>
<dbReference type="AlphaFoldDB" id="A0A0F9XLF9"/>
<sequence>MQVYIQSAARATIPTLRRGASLQARASLSHRFPAFIFPLSSSHFSSSSNNLTPQPKMSGKEPVLTSNAPKPLPGIYSQAIKANGMVFVSGAVPMDPVTMELIPGDIQAHTHQCIKNLSAILEAAGTSLEKVVKVNVFLADMGDFAKMNEVYSTYWGDVKPCRTCVAVKTLPLNTDVEIECTAVL</sequence>
<evidence type="ECO:0000256" key="2">
    <source>
        <dbReference type="SAM" id="MobiDB-lite"/>
    </source>
</evidence>
<comment type="caution">
    <text evidence="3">The sequence shown here is derived from an EMBL/GenBank/DDBJ whole genome shotgun (WGS) entry which is preliminary data.</text>
</comment>
<dbReference type="OMA" id="RTHQCIK"/>
<dbReference type="PANTHER" id="PTHR11803:SF22">
    <property type="entry name" value="ENDORIBONUCLEASE FAMILY PROTEIN BRT1, PUTATIVE (AFU_ORTHOLOGUE AFUA_5G03780)-RELATED"/>
    <property type="match status" value="1"/>
</dbReference>
<dbReference type="NCBIfam" id="TIGR00004">
    <property type="entry name" value="Rid family detoxifying hydrolase"/>
    <property type="match status" value="1"/>
</dbReference>
<dbReference type="InterPro" id="IPR006175">
    <property type="entry name" value="YjgF/YER057c/UK114"/>
</dbReference>
<dbReference type="Pfam" id="PF01042">
    <property type="entry name" value="Ribonuc_L-PSP"/>
    <property type="match status" value="1"/>
</dbReference>
<protein>
    <submittedName>
        <fullName evidence="3">Uncharacterized protein</fullName>
    </submittedName>
</protein>
<dbReference type="EMBL" id="JOKZ01000044">
    <property type="protein sequence ID" value="KKP05616.1"/>
    <property type="molecule type" value="Genomic_DNA"/>
</dbReference>
<proteinExistence type="inferred from homology"/>
<dbReference type="InterPro" id="IPR006056">
    <property type="entry name" value="RidA"/>
</dbReference>
<dbReference type="OrthoDB" id="309640at2759"/>
<evidence type="ECO:0000313" key="4">
    <source>
        <dbReference type="Proteomes" id="UP000034112"/>
    </source>
</evidence>
<reference evidence="4" key="1">
    <citation type="journal article" date="2015" name="Genome Announc.">
        <title>Draft whole-genome sequence of the biocontrol agent Trichoderma harzianum T6776.</title>
        <authorList>
            <person name="Baroncelli R."/>
            <person name="Piaggeschi G."/>
            <person name="Fiorini L."/>
            <person name="Bertolini E."/>
            <person name="Zapparata A."/>
            <person name="Pe M.E."/>
            <person name="Sarrocco S."/>
            <person name="Vannacci G."/>
        </authorList>
    </citation>
    <scope>NUCLEOTIDE SEQUENCE [LARGE SCALE GENOMIC DNA]</scope>
    <source>
        <strain evidence="4">T6776</strain>
    </source>
</reference>
<name>A0A0F9XLF9_TRIHA</name>
<feature type="region of interest" description="Disordered" evidence="2">
    <location>
        <begin position="44"/>
        <end position="63"/>
    </location>
</feature>
<organism evidence="3 4">
    <name type="scientific">Trichoderma harzianum</name>
    <name type="common">Hypocrea lixii</name>
    <dbReference type="NCBI Taxonomy" id="5544"/>
    <lineage>
        <taxon>Eukaryota</taxon>
        <taxon>Fungi</taxon>
        <taxon>Dikarya</taxon>
        <taxon>Ascomycota</taxon>
        <taxon>Pezizomycotina</taxon>
        <taxon>Sordariomycetes</taxon>
        <taxon>Hypocreomycetidae</taxon>
        <taxon>Hypocreales</taxon>
        <taxon>Hypocreaceae</taxon>
        <taxon>Trichoderma</taxon>
    </lineage>
</organism>
<dbReference type="InterPro" id="IPR035959">
    <property type="entry name" value="RutC-like_sf"/>
</dbReference>
<comment type="similarity">
    <text evidence="1">Belongs to the RutC family.</text>
</comment>
<evidence type="ECO:0000256" key="1">
    <source>
        <dbReference type="ARBA" id="ARBA00010552"/>
    </source>
</evidence>
<dbReference type="GO" id="GO:0005829">
    <property type="term" value="C:cytosol"/>
    <property type="evidence" value="ECO:0007669"/>
    <property type="project" value="TreeGrafter"/>
</dbReference>
<dbReference type="PANTHER" id="PTHR11803">
    <property type="entry name" value="2-IMINOBUTANOATE/2-IMINOPROPANOATE DEAMINASE RIDA"/>
    <property type="match status" value="1"/>
</dbReference>
<dbReference type="Proteomes" id="UP000034112">
    <property type="component" value="Unassembled WGS sequence"/>
</dbReference>